<name>A0A2G1WAS8_9BACT</name>
<reference evidence="1 2" key="1">
    <citation type="submission" date="2017-06" db="EMBL/GenBank/DDBJ databases">
        <title>Description of Rhodopirellula bahusiensis sp. nov.</title>
        <authorList>
            <person name="Kizina J."/>
            <person name="Harder J."/>
        </authorList>
    </citation>
    <scope>NUCLEOTIDE SEQUENCE [LARGE SCALE GENOMIC DNA]</scope>
    <source>
        <strain evidence="1 2">SWK21</strain>
    </source>
</reference>
<gene>
    <name evidence="1" type="ORF">CEE69_05405</name>
</gene>
<dbReference type="EMBL" id="NIZW01000003">
    <property type="protein sequence ID" value="PHQ36121.1"/>
    <property type="molecule type" value="Genomic_DNA"/>
</dbReference>
<proteinExistence type="predicted"/>
<comment type="caution">
    <text evidence="1">The sequence shown here is derived from an EMBL/GenBank/DDBJ whole genome shotgun (WGS) entry which is preliminary data.</text>
</comment>
<evidence type="ECO:0000313" key="1">
    <source>
        <dbReference type="EMBL" id="PHQ36121.1"/>
    </source>
</evidence>
<accession>A0A2G1WAS8</accession>
<dbReference type="Proteomes" id="UP000225740">
    <property type="component" value="Unassembled WGS sequence"/>
</dbReference>
<keyword evidence="2" id="KW-1185">Reference proteome</keyword>
<sequence length="61" mass="7438">MAHNGRFLRHRPERSERCLNYWRLYQGQPALTKLEGVPQDQRKNHVVRPVNAKQFWPRVDR</sequence>
<dbReference type="AlphaFoldDB" id="A0A2G1WAS8"/>
<protein>
    <submittedName>
        <fullName evidence="1">Uncharacterized protein</fullName>
    </submittedName>
</protein>
<organism evidence="1 2">
    <name type="scientific">Rhodopirellula bahusiensis</name>
    <dbReference type="NCBI Taxonomy" id="2014065"/>
    <lineage>
        <taxon>Bacteria</taxon>
        <taxon>Pseudomonadati</taxon>
        <taxon>Planctomycetota</taxon>
        <taxon>Planctomycetia</taxon>
        <taxon>Pirellulales</taxon>
        <taxon>Pirellulaceae</taxon>
        <taxon>Rhodopirellula</taxon>
    </lineage>
</organism>
<evidence type="ECO:0000313" key="2">
    <source>
        <dbReference type="Proteomes" id="UP000225740"/>
    </source>
</evidence>